<proteinExistence type="predicted"/>
<accession>A0AAE9YQE9</accession>
<dbReference type="Proteomes" id="UP000032568">
    <property type="component" value="Chromosome"/>
</dbReference>
<reference evidence="1 2" key="2">
    <citation type="journal article" date="2022" name="Mar. Drugs">
        <title>Bioassay-Guided Fractionation Leads to the Detection of Cholic Acid Generated by the Rare Thalassomonas sp.</title>
        <authorList>
            <person name="Pheiffer F."/>
            <person name="Schneider Y.K."/>
            <person name="Hansen E.H."/>
            <person name="Andersen J.H."/>
            <person name="Isaksson J."/>
            <person name="Busche T."/>
            <person name="R C."/>
            <person name="Kalinowski J."/>
            <person name="Zyl L.V."/>
            <person name="Trindade M."/>
        </authorList>
    </citation>
    <scope>NUCLEOTIDE SEQUENCE [LARGE SCALE GENOMIC DNA]</scope>
    <source>
        <strain evidence="1 2">A5K-106</strain>
    </source>
</reference>
<evidence type="ECO:0000313" key="2">
    <source>
        <dbReference type="Proteomes" id="UP000032568"/>
    </source>
</evidence>
<evidence type="ECO:0000313" key="1">
    <source>
        <dbReference type="EMBL" id="WDD98358.1"/>
    </source>
</evidence>
<dbReference type="RefSeq" id="WP_044836121.1">
    <property type="nucleotide sequence ID" value="NZ_CP059735.1"/>
</dbReference>
<dbReference type="AlphaFoldDB" id="A0AAE9YQE9"/>
<dbReference type="Pfam" id="PF10109">
    <property type="entry name" value="Phage_TAC_7"/>
    <property type="match status" value="1"/>
</dbReference>
<sequence length="85" mass="10152">MKEHIKLAFPIKIDGHEYTNLSMRRPKVRDRLMIDRNDLHESESEIHYFSHLCEVSPDVIEELDWSDFVQLREKLQLFLASRPSA</sequence>
<name>A0AAE9YQE9_9GAMM</name>
<organism evidence="1 2">
    <name type="scientific">Thalassomonas actiniarum</name>
    <dbReference type="NCBI Taxonomy" id="485447"/>
    <lineage>
        <taxon>Bacteria</taxon>
        <taxon>Pseudomonadati</taxon>
        <taxon>Pseudomonadota</taxon>
        <taxon>Gammaproteobacteria</taxon>
        <taxon>Alteromonadales</taxon>
        <taxon>Colwelliaceae</taxon>
        <taxon>Thalassomonas</taxon>
    </lineage>
</organism>
<reference evidence="1 2" key="1">
    <citation type="journal article" date="2015" name="Genome Announc.">
        <title>Draft Genome Sequences of Marine Isolates of Thalassomonas viridans and Thalassomonas actiniarum.</title>
        <authorList>
            <person name="Olonade I."/>
            <person name="van Zyl L.J."/>
            <person name="Trindade M."/>
        </authorList>
    </citation>
    <scope>NUCLEOTIDE SEQUENCE [LARGE SCALE GENOMIC DNA]</scope>
    <source>
        <strain evidence="1 2">A5K-106</strain>
    </source>
</reference>
<protein>
    <submittedName>
        <fullName evidence="1">Phage tail assembly protein</fullName>
    </submittedName>
</protein>
<dbReference type="InterPro" id="IPR019289">
    <property type="entry name" value="Phage_tail_E/E"/>
</dbReference>
<gene>
    <name evidence="1" type="ORF">SG35_024320</name>
</gene>
<dbReference type="EMBL" id="CP059735">
    <property type="protein sequence ID" value="WDD98358.1"/>
    <property type="molecule type" value="Genomic_DNA"/>
</dbReference>
<dbReference type="KEGG" id="tact:SG35_024320"/>
<keyword evidence="2" id="KW-1185">Reference proteome</keyword>